<dbReference type="PROSITE" id="PS50991">
    <property type="entry name" value="PYR_CT"/>
    <property type="match status" value="1"/>
</dbReference>
<dbReference type="Pfam" id="PF00682">
    <property type="entry name" value="HMGL-like"/>
    <property type="match status" value="1"/>
</dbReference>
<dbReference type="InterPro" id="IPR043594">
    <property type="entry name" value="HMGL"/>
</dbReference>
<dbReference type="SUPFAM" id="SSF51569">
    <property type="entry name" value="Aldolase"/>
    <property type="match status" value="1"/>
</dbReference>
<feature type="region of interest" description="Disordered" evidence="4">
    <location>
        <begin position="296"/>
        <end position="323"/>
    </location>
</feature>
<dbReference type="InterPro" id="IPR000891">
    <property type="entry name" value="PYR_CT"/>
</dbReference>
<dbReference type="Gene3D" id="3.20.20.70">
    <property type="entry name" value="Aldolase class I"/>
    <property type="match status" value="1"/>
</dbReference>
<sequence length="323" mass="33117">MAEAGGAPAPEPVEIVEVGPRDGLQNESAVLSTEDKIELITRCVRAGLRRIEAVSFVNPKRVPQLADAEAVLAGLPREAGVRYIGLVLNRRGLDRALAGGVHEANVVVAATDGFSVRNQGATVEQMLAALDAIAPEAAAAGLPVSVTISTAFGCPFDGETPPERVVEIARRAAAAGAAEIALADTIGVGVPAQVRALVRRVRAAVGGVALRCHFHNTRNTGYANAWTAYEEGVRVLDSSVGGFGGCPFAPAATGNIATEDLLYTLHRSGVATGADEDRTAAVGDWLGERLGGRPTALRGRAGGFPAEVPPGTPGTVASNAQAR</sequence>
<evidence type="ECO:0000259" key="5">
    <source>
        <dbReference type="PROSITE" id="PS50991"/>
    </source>
</evidence>
<keyword evidence="7" id="KW-1185">Reference proteome</keyword>
<dbReference type="CDD" id="cd07938">
    <property type="entry name" value="DRE_TIM_HMGL"/>
    <property type="match status" value="1"/>
</dbReference>
<evidence type="ECO:0000313" key="6">
    <source>
        <dbReference type="EMBL" id="PRX98642.1"/>
    </source>
</evidence>
<proteinExistence type="inferred from homology"/>
<dbReference type="InterPro" id="IPR013785">
    <property type="entry name" value="Aldolase_TIM"/>
</dbReference>
<evidence type="ECO:0000256" key="2">
    <source>
        <dbReference type="ARBA" id="ARBA00022723"/>
    </source>
</evidence>
<feature type="domain" description="Pyruvate carboxyltransferase" evidence="5">
    <location>
        <begin position="13"/>
        <end position="280"/>
    </location>
</feature>
<dbReference type="EMBL" id="PVZC01000004">
    <property type="protein sequence ID" value="PRX98642.1"/>
    <property type="molecule type" value="Genomic_DNA"/>
</dbReference>
<dbReference type="Proteomes" id="UP000237846">
    <property type="component" value="Unassembled WGS sequence"/>
</dbReference>
<dbReference type="FunFam" id="3.20.20.70:FF:000071">
    <property type="entry name" value="Hydroxymethylglutaryl-CoA lyase"/>
    <property type="match status" value="1"/>
</dbReference>
<evidence type="ECO:0000256" key="4">
    <source>
        <dbReference type="SAM" id="MobiDB-lite"/>
    </source>
</evidence>
<dbReference type="OrthoDB" id="9784013at2"/>
<dbReference type="PANTHER" id="PTHR42738">
    <property type="entry name" value="HYDROXYMETHYLGLUTARYL-COA LYASE"/>
    <property type="match status" value="1"/>
</dbReference>
<reference evidence="6 7" key="1">
    <citation type="submission" date="2018-03" db="EMBL/GenBank/DDBJ databases">
        <title>Genomic Encyclopedia of Archaeal and Bacterial Type Strains, Phase II (KMG-II): from individual species to whole genera.</title>
        <authorList>
            <person name="Goeker M."/>
        </authorList>
    </citation>
    <scope>NUCLEOTIDE SEQUENCE [LARGE SCALE GENOMIC DNA]</scope>
    <source>
        <strain evidence="6 7">DSM 45601</strain>
    </source>
</reference>
<evidence type="ECO:0000256" key="3">
    <source>
        <dbReference type="ARBA" id="ARBA00023239"/>
    </source>
</evidence>
<keyword evidence="2" id="KW-0479">Metal-binding</keyword>
<comment type="similarity">
    <text evidence="1">Belongs to the HMG-CoA lyase family.</text>
</comment>
<protein>
    <submittedName>
        <fullName evidence="6">Hydroxymethylglutaryl-CoA lyase</fullName>
    </submittedName>
</protein>
<dbReference type="AlphaFoldDB" id="A0A2T0Q4C0"/>
<keyword evidence="3 6" id="KW-0456">Lyase</keyword>
<dbReference type="GO" id="GO:0046872">
    <property type="term" value="F:metal ion binding"/>
    <property type="evidence" value="ECO:0007669"/>
    <property type="project" value="UniProtKB-KW"/>
</dbReference>
<evidence type="ECO:0000313" key="7">
    <source>
        <dbReference type="Proteomes" id="UP000237846"/>
    </source>
</evidence>
<dbReference type="RefSeq" id="WP_106245965.1">
    <property type="nucleotide sequence ID" value="NZ_PVZC01000004.1"/>
</dbReference>
<organism evidence="6 7">
    <name type="scientific">Allonocardiopsis opalescens</name>
    <dbReference type="NCBI Taxonomy" id="1144618"/>
    <lineage>
        <taxon>Bacteria</taxon>
        <taxon>Bacillati</taxon>
        <taxon>Actinomycetota</taxon>
        <taxon>Actinomycetes</taxon>
        <taxon>Streptosporangiales</taxon>
        <taxon>Allonocardiopsis</taxon>
    </lineage>
</organism>
<dbReference type="GO" id="GO:0004419">
    <property type="term" value="F:hydroxymethylglutaryl-CoA lyase activity"/>
    <property type="evidence" value="ECO:0007669"/>
    <property type="project" value="TreeGrafter"/>
</dbReference>
<dbReference type="NCBIfam" id="NF004283">
    <property type="entry name" value="PRK05692.1"/>
    <property type="match status" value="1"/>
</dbReference>
<gene>
    <name evidence="6" type="ORF">CLV72_104220</name>
</gene>
<dbReference type="PANTHER" id="PTHR42738:SF7">
    <property type="entry name" value="HYDROXYMETHYLGLUTARYL-COA LYASE"/>
    <property type="match status" value="1"/>
</dbReference>
<name>A0A2T0Q4C0_9ACTN</name>
<dbReference type="GO" id="GO:0006552">
    <property type="term" value="P:L-leucine catabolic process"/>
    <property type="evidence" value="ECO:0007669"/>
    <property type="project" value="TreeGrafter"/>
</dbReference>
<accession>A0A2T0Q4C0</accession>
<comment type="caution">
    <text evidence="6">The sequence shown here is derived from an EMBL/GenBank/DDBJ whole genome shotgun (WGS) entry which is preliminary data.</text>
</comment>
<dbReference type="GO" id="GO:0046951">
    <property type="term" value="P:ketone body biosynthetic process"/>
    <property type="evidence" value="ECO:0007669"/>
    <property type="project" value="TreeGrafter"/>
</dbReference>
<evidence type="ECO:0000256" key="1">
    <source>
        <dbReference type="ARBA" id="ARBA00009405"/>
    </source>
</evidence>